<sequence>MYEIKRRHLPYSKLKAYMVENRITQKELSNLLKISAVALNQKINGTGGDFNLNEVRNICRHLKISSDEYFIEPQVSKVKTKLMERINSD</sequence>
<organism evidence="1 2">
    <name type="scientific">Priestia megaterium (strain ATCC 14581 / DSM 32 / CCUG 1817 / JCM 2506 / NBRC 15308 / NCIMB 9376 / NCTC 10342 / NRRL B-14308 / VKM B-512 / Ford 19)</name>
    <name type="common">Bacillus megaterium</name>
    <dbReference type="NCBI Taxonomy" id="1348623"/>
    <lineage>
        <taxon>Bacteria</taxon>
        <taxon>Bacillati</taxon>
        <taxon>Bacillota</taxon>
        <taxon>Bacilli</taxon>
        <taxon>Bacillales</taxon>
        <taxon>Bacillaceae</taxon>
        <taxon>Priestia</taxon>
    </lineage>
</organism>
<dbReference type="Gene3D" id="1.10.260.40">
    <property type="entry name" value="lambda repressor-like DNA-binding domains"/>
    <property type="match status" value="1"/>
</dbReference>
<name>A0A0B6ACD9_PRIM2</name>
<reference evidence="1 2" key="1">
    <citation type="journal article" date="2015" name="Genome Announc.">
        <title>Complete genome sequences for 35 biothreat assay-relevant bacillus species.</title>
        <authorList>
            <person name="Johnson S.L."/>
            <person name="Daligault H.E."/>
            <person name="Davenport K.W."/>
            <person name="Jaissle J."/>
            <person name="Frey K.G."/>
            <person name="Ladner J.T."/>
            <person name="Broomall S.M."/>
            <person name="Bishop-Lilly K.A."/>
            <person name="Bruce D.C."/>
            <person name="Gibbons H.S."/>
            <person name="Coyne S.R."/>
            <person name="Lo C.C."/>
            <person name="Meincke L."/>
            <person name="Munk A.C."/>
            <person name="Koroleva G.I."/>
            <person name="Rosenzweig C.N."/>
            <person name="Palacios G.F."/>
            <person name="Redden C.L."/>
            <person name="Minogue T.D."/>
            <person name="Chain P.S."/>
        </authorList>
    </citation>
    <scope>NUCLEOTIDE SEQUENCE [LARGE SCALE GENOMIC DNA]</scope>
    <source>
        <strain evidence="2">ATCC 14581 / DSM 32 / JCM 2506 / NBRC 15308 / NCIMB 9376 / NCTC 10342 / NRRL B-14308 / VKM B-512</strain>
    </source>
</reference>
<dbReference type="Pfam" id="PF13443">
    <property type="entry name" value="HTH_26"/>
    <property type="match status" value="1"/>
</dbReference>
<dbReference type="RefSeq" id="WP_051975608.1">
    <property type="nucleotide sequence ID" value="NZ_BCVB01000005.1"/>
</dbReference>
<gene>
    <name evidence="1" type="ORF">BG04_4529</name>
</gene>
<dbReference type="HOGENOM" id="CLU_066192_46_6_9"/>
<dbReference type="CDD" id="cd00093">
    <property type="entry name" value="HTH_XRE"/>
    <property type="match status" value="1"/>
</dbReference>
<dbReference type="AlphaFoldDB" id="A0A0B6ACD9"/>
<evidence type="ECO:0000313" key="1">
    <source>
        <dbReference type="EMBL" id="AJI22600.1"/>
    </source>
</evidence>
<proteinExistence type="predicted"/>
<dbReference type="InterPro" id="IPR001387">
    <property type="entry name" value="Cro/C1-type_HTH"/>
</dbReference>
<dbReference type="PROSITE" id="PS50943">
    <property type="entry name" value="HTH_CROC1"/>
    <property type="match status" value="1"/>
</dbReference>
<protein>
    <submittedName>
        <fullName evidence="1">Cro/C1-type HTH DNA-binding domain protein</fullName>
    </submittedName>
</protein>
<dbReference type="GO" id="GO:0003677">
    <property type="term" value="F:DNA binding"/>
    <property type="evidence" value="ECO:0007669"/>
    <property type="project" value="UniProtKB-KW"/>
</dbReference>
<evidence type="ECO:0000313" key="2">
    <source>
        <dbReference type="Proteomes" id="UP000031829"/>
    </source>
</evidence>
<dbReference type="SUPFAM" id="SSF47413">
    <property type="entry name" value="lambda repressor-like DNA-binding domains"/>
    <property type="match status" value="1"/>
</dbReference>
<keyword evidence="1" id="KW-0238">DNA-binding</keyword>
<dbReference type="EMBL" id="CP009920">
    <property type="protein sequence ID" value="AJI22600.1"/>
    <property type="molecule type" value="Genomic_DNA"/>
</dbReference>
<dbReference type="GeneID" id="93642530"/>
<dbReference type="KEGG" id="bmeg:BG04_4529"/>
<accession>A0A0B6ACD9</accession>
<dbReference type="Proteomes" id="UP000031829">
    <property type="component" value="Chromosome"/>
</dbReference>
<dbReference type="InterPro" id="IPR010982">
    <property type="entry name" value="Lambda_DNA-bd_dom_sf"/>
</dbReference>